<accession>J9DSB3</accession>
<dbReference type="SUPFAM" id="SSF53137">
    <property type="entry name" value="Translational machinery components"/>
    <property type="match status" value="1"/>
</dbReference>
<dbReference type="STRING" id="1003232.J9DSB3"/>
<keyword evidence="8" id="KW-1185">Reference proteome</keyword>
<evidence type="ECO:0000256" key="3">
    <source>
        <dbReference type="ARBA" id="ARBA00022490"/>
    </source>
</evidence>
<proteinExistence type="inferred from homology"/>
<reference evidence="7 8" key="1">
    <citation type="submission" date="2011-08" db="EMBL/GenBank/DDBJ databases">
        <authorList>
            <person name="Liu Z.J."/>
            <person name="Shi F.L."/>
            <person name="Lu J.Q."/>
            <person name="Li M."/>
            <person name="Wang Z.L."/>
        </authorList>
    </citation>
    <scope>NUCLEOTIDE SEQUENCE [LARGE SCALE GENOMIC DNA]</scope>
    <source>
        <strain evidence="7 8">USNM 41457</strain>
    </source>
</reference>
<dbReference type="InterPro" id="IPR005485">
    <property type="entry name" value="Rbsml_uL18_euk_arch"/>
</dbReference>
<organism evidence="7 8">
    <name type="scientific">Edhazardia aedis (strain USNM 41457)</name>
    <name type="common">Microsporidian parasite</name>
    <dbReference type="NCBI Taxonomy" id="1003232"/>
    <lineage>
        <taxon>Eukaryota</taxon>
        <taxon>Fungi</taxon>
        <taxon>Fungi incertae sedis</taxon>
        <taxon>Microsporidia</taxon>
        <taxon>Edhazardia</taxon>
    </lineage>
</organism>
<name>J9DSB3_EDHAE</name>
<dbReference type="Pfam" id="PF17144">
    <property type="entry name" value="Ribosomal_L5e"/>
    <property type="match status" value="1"/>
</dbReference>
<dbReference type="FunCoup" id="J9DSB3">
    <property type="interactions" value="216"/>
</dbReference>
<dbReference type="HOGENOM" id="CLU_056222_1_0_1"/>
<dbReference type="EMBL" id="AFBI03000022">
    <property type="protein sequence ID" value="EJW04197.1"/>
    <property type="molecule type" value="Genomic_DNA"/>
</dbReference>
<evidence type="ECO:0000313" key="7">
    <source>
        <dbReference type="EMBL" id="EJW04197.1"/>
    </source>
</evidence>
<dbReference type="InParanoid" id="J9DSB3"/>
<dbReference type="CDD" id="cd00432">
    <property type="entry name" value="Ribosomal_L18_L5e"/>
    <property type="match status" value="1"/>
</dbReference>
<comment type="similarity">
    <text evidence="2">Belongs to the universal ribosomal protein uL18 family.</text>
</comment>
<comment type="caution">
    <text evidence="7">The sequence shown here is derived from an EMBL/GenBank/DDBJ whole genome shotgun (WGS) entry which is preliminary data.</text>
</comment>
<dbReference type="Gene3D" id="3.30.420.100">
    <property type="match status" value="1"/>
</dbReference>
<dbReference type="PANTHER" id="PTHR23410">
    <property type="entry name" value="RIBOSOMAL PROTEIN L5-RELATED"/>
    <property type="match status" value="1"/>
</dbReference>
<gene>
    <name evidence="7" type="ORF">EDEG_01515</name>
</gene>
<dbReference type="OrthoDB" id="1618453at2759"/>
<dbReference type="Proteomes" id="UP000003163">
    <property type="component" value="Unassembled WGS sequence"/>
</dbReference>
<evidence type="ECO:0000313" key="8">
    <source>
        <dbReference type="Proteomes" id="UP000003163"/>
    </source>
</evidence>
<dbReference type="HAMAP" id="MF_01337_A">
    <property type="entry name" value="Ribosomal_uL18_A"/>
    <property type="match status" value="1"/>
</dbReference>
<dbReference type="GO" id="GO:0000027">
    <property type="term" value="P:ribosomal large subunit assembly"/>
    <property type="evidence" value="ECO:0007669"/>
    <property type="project" value="EnsemblFungi"/>
</dbReference>
<protein>
    <recommendedName>
        <fullName evidence="6">Large ribosomal subunit protein uL18 C-terminal eukaryotes domain-containing protein</fullName>
    </recommendedName>
</protein>
<dbReference type="InterPro" id="IPR057268">
    <property type="entry name" value="Ribosomal_L18"/>
</dbReference>
<dbReference type="GO" id="GO:0022625">
    <property type="term" value="C:cytosolic large ribosomal subunit"/>
    <property type="evidence" value="ECO:0007669"/>
    <property type="project" value="EnsemblFungi"/>
</dbReference>
<evidence type="ECO:0000256" key="1">
    <source>
        <dbReference type="ARBA" id="ARBA00004496"/>
    </source>
</evidence>
<dbReference type="InterPro" id="IPR025607">
    <property type="entry name" value="Ribosomal_uL18_C_euk"/>
</dbReference>
<sequence length="318" mass="36401">MPSFIIYRYFLPTCVSILCAKNSPSKMTDPKMKKKSYYSRFQVKKRRRREGKTDYKQRRKLLTQDNTRYGVYKSRLVVRFTNTKVICAVVRPTYSGDNILCYADSTELKKYGINFGLTNSSAAYLTGFLLGQRVLEKFSMKECGFGNNEELGDYFVQEENDDGVKPFECFLDIGLKRATNGAKVFLAMKGASDAGVRVPHSPKRFYGAADGEVDVEKLRNKILGKDLRDFAVSLRDSDPEKFKKQFSRMSALVDIEKIPEIYEAAIGKIKEDPKKTVKPNAEAYYKEIAAKYAKIKKSTKEEKTKKIQEKLKEVVCEN</sequence>
<dbReference type="Pfam" id="PF14204">
    <property type="entry name" value="Ribosomal_L18_c"/>
    <property type="match status" value="1"/>
</dbReference>
<dbReference type="OMA" id="IYEAQVE"/>
<dbReference type="GO" id="GO:0008097">
    <property type="term" value="F:5S rRNA binding"/>
    <property type="evidence" value="ECO:0007669"/>
    <property type="project" value="EnsemblFungi"/>
</dbReference>
<evidence type="ECO:0000256" key="5">
    <source>
        <dbReference type="ARBA" id="ARBA00023274"/>
    </source>
</evidence>
<keyword evidence="3" id="KW-0963">Cytoplasm</keyword>
<evidence type="ECO:0000259" key="6">
    <source>
        <dbReference type="Pfam" id="PF14204"/>
    </source>
</evidence>
<evidence type="ECO:0000256" key="2">
    <source>
        <dbReference type="ARBA" id="ARBA00007116"/>
    </source>
</evidence>
<feature type="domain" description="Large ribosomal subunit protein uL18 C-terminal eukaryotes" evidence="6">
    <location>
        <begin position="258"/>
        <end position="314"/>
    </location>
</feature>
<dbReference type="PRINTS" id="PR00058">
    <property type="entry name" value="RIBOSOMALL5"/>
</dbReference>
<keyword evidence="5" id="KW-0687">Ribonucleoprotein</keyword>
<reference evidence="8" key="2">
    <citation type="submission" date="2015-07" db="EMBL/GenBank/DDBJ databases">
        <title>Contrasting host-pathogen interactions and genome evolution in two generalist and specialist microsporidian pathogens of mosquitoes.</title>
        <authorList>
            <consortium name="The Broad Institute Genomics Platform"/>
            <consortium name="The Broad Institute Genome Sequencing Center for Infectious Disease"/>
            <person name="Cuomo C.A."/>
            <person name="Sanscrainte N.D."/>
            <person name="Goldberg J.M."/>
            <person name="Heiman D."/>
            <person name="Young S."/>
            <person name="Zeng Q."/>
            <person name="Becnel J.J."/>
            <person name="Birren B.W."/>
        </authorList>
    </citation>
    <scope>NUCLEOTIDE SEQUENCE [LARGE SCALE GENOMIC DNA]</scope>
    <source>
        <strain evidence="8">USNM 41457</strain>
    </source>
</reference>
<comment type="subcellular location">
    <subcellularLocation>
        <location evidence="1">Cytoplasm</location>
    </subcellularLocation>
</comment>
<keyword evidence="4" id="KW-0689">Ribosomal protein</keyword>
<dbReference type="GO" id="GO:0003735">
    <property type="term" value="F:structural constituent of ribosome"/>
    <property type="evidence" value="ECO:0007669"/>
    <property type="project" value="InterPro"/>
</dbReference>
<dbReference type="VEuPathDB" id="MicrosporidiaDB:EDEG_01515"/>
<dbReference type="AlphaFoldDB" id="J9DSB3"/>
<dbReference type="PANTHER" id="PTHR23410:SF12">
    <property type="entry name" value="LARGE RIBOSOMAL SUBUNIT PROTEIN UL18"/>
    <property type="match status" value="1"/>
</dbReference>
<evidence type="ECO:0000256" key="4">
    <source>
        <dbReference type="ARBA" id="ARBA00022980"/>
    </source>
</evidence>
<dbReference type="GO" id="GO:0006412">
    <property type="term" value="P:translation"/>
    <property type="evidence" value="ECO:0007669"/>
    <property type="project" value="InterPro"/>
</dbReference>